<dbReference type="Gene3D" id="3.40.980.10">
    <property type="entry name" value="MoaB/Mog-like domain"/>
    <property type="match status" value="1"/>
</dbReference>
<dbReference type="Pfam" id="PF00994">
    <property type="entry name" value="MoCF_biosynth"/>
    <property type="match status" value="1"/>
</dbReference>
<protein>
    <submittedName>
        <fullName evidence="2">Damage-inducible protein CinA</fullName>
    </submittedName>
</protein>
<dbReference type="CDD" id="cd00885">
    <property type="entry name" value="cinA"/>
    <property type="match status" value="1"/>
</dbReference>
<sequence length="352" mass="40207">MNVEIINVGTELLLGEIVNTNATYIQKMCKDLGFNVYHQTTVGDNPKRFKECLKIAFERGCDCVITTGGLGPTQDDLTKELSAQFLGLEMVYLDDEAKKVDEKCRFVTGVEKIPDNNFKQAYFPKDCFVLENEVGTANGCVMSKDEKMIINLPGPPKEMKYVVDHVLKDYLMQYKKDVIYTYDILTIGIGESKIDELLEDMIYHQDEISIALYASEETVRIRLGCKASNQQIADDKVKTIKEKIELLVGDYIIKEVHLKDALAKIMPSYVIQYECDDFRLRDDFNLGNNCTKDILTIEIDCIKHRLGAIIKIKFDYLGNEDSFEVPLLKDPTLSYSKLESKIISKLYQFLTK</sequence>
<organism evidence="2 3">
    <name type="scientific">Thomasclavelia spiroformis</name>
    <dbReference type="NCBI Taxonomy" id="29348"/>
    <lineage>
        <taxon>Bacteria</taxon>
        <taxon>Bacillati</taxon>
        <taxon>Bacillota</taxon>
        <taxon>Erysipelotrichia</taxon>
        <taxon>Erysipelotrichales</taxon>
        <taxon>Coprobacillaceae</taxon>
        <taxon>Thomasclavelia</taxon>
    </lineage>
</organism>
<dbReference type="SUPFAM" id="SSF53218">
    <property type="entry name" value="Molybdenum cofactor biosynthesis proteins"/>
    <property type="match status" value="1"/>
</dbReference>
<name>A0A1Y4QCL0_9FIRM</name>
<evidence type="ECO:0000313" key="3">
    <source>
        <dbReference type="Proteomes" id="UP000196258"/>
    </source>
</evidence>
<comment type="caution">
    <text evidence="2">The sequence shown here is derived from an EMBL/GenBank/DDBJ whole genome shotgun (WGS) entry which is preliminary data.</text>
</comment>
<dbReference type="Proteomes" id="UP000196258">
    <property type="component" value="Unassembled WGS sequence"/>
</dbReference>
<dbReference type="RefSeq" id="WP_087256209.1">
    <property type="nucleotide sequence ID" value="NZ_JBKSXH010000004.1"/>
</dbReference>
<dbReference type="SMART" id="SM00852">
    <property type="entry name" value="MoCF_biosynth"/>
    <property type="match status" value="1"/>
</dbReference>
<dbReference type="InterPro" id="IPR036425">
    <property type="entry name" value="MoaB/Mog-like_dom_sf"/>
</dbReference>
<evidence type="ECO:0000313" key="2">
    <source>
        <dbReference type="EMBL" id="OUQ05298.1"/>
    </source>
</evidence>
<dbReference type="InterPro" id="IPR001453">
    <property type="entry name" value="MoaB/Mog_dom"/>
</dbReference>
<dbReference type="Pfam" id="PF18146">
    <property type="entry name" value="CinA_KH"/>
    <property type="match status" value="1"/>
</dbReference>
<dbReference type="Gene3D" id="3.30.70.2860">
    <property type="match status" value="1"/>
</dbReference>
<accession>A0A1Y4QCL0</accession>
<reference evidence="3" key="1">
    <citation type="submission" date="2017-04" db="EMBL/GenBank/DDBJ databases">
        <title>Function of individual gut microbiota members based on whole genome sequencing of pure cultures obtained from chicken caecum.</title>
        <authorList>
            <person name="Medvecky M."/>
            <person name="Cejkova D."/>
            <person name="Polansky O."/>
            <person name="Karasova D."/>
            <person name="Kubasova T."/>
            <person name="Cizek A."/>
            <person name="Rychlik I."/>
        </authorList>
    </citation>
    <scope>NUCLEOTIDE SEQUENCE [LARGE SCALE GENOMIC DNA]</scope>
    <source>
        <strain evidence="3">An149</strain>
    </source>
</reference>
<dbReference type="EMBL" id="NFLB01000006">
    <property type="protein sequence ID" value="OUQ05298.1"/>
    <property type="molecule type" value="Genomic_DNA"/>
</dbReference>
<dbReference type="PANTHER" id="PTHR13939">
    <property type="entry name" value="NICOTINAMIDE-NUCLEOTIDE AMIDOHYDROLASE PNCC"/>
    <property type="match status" value="1"/>
</dbReference>
<proteinExistence type="predicted"/>
<dbReference type="PANTHER" id="PTHR13939:SF0">
    <property type="entry name" value="NMN AMIDOHYDROLASE-LIKE PROTEIN YFAY"/>
    <property type="match status" value="1"/>
</dbReference>
<feature type="domain" description="MoaB/Mog" evidence="1">
    <location>
        <begin position="4"/>
        <end position="174"/>
    </location>
</feature>
<dbReference type="InterPro" id="IPR050101">
    <property type="entry name" value="CinA"/>
</dbReference>
<dbReference type="NCBIfam" id="TIGR00177">
    <property type="entry name" value="molyb_syn"/>
    <property type="match status" value="1"/>
</dbReference>
<evidence type="ECO:0000259" key="1">
    <source>
        <dbReference type="SMART" id="SM00852"/>
    </source>
</evidence>
<dbReference type="InterPro" id="IPR041424">
    <property type="entry name" value="CinA_KH"/>
</dbReference>
<gene>
    <name evidence="2" type="ORF">B5E91_06505</name>
</gene>
<dbReference type="AlphaFoldDB" id="A0A1Y4QCL0"/>